<proteinExistence type="predicted"/>
<dbReference type="Proteomes" id="UP000634522">
    <property type="component" value="Unassembled WGS sequence"/>
</dbReference>
<feature type="transmembrane region" description="Helical" evidence="1">
    <location>
        <begin position="26"/>
        <end position="45"/>
    </location>
</feature>
<evidence type="ECO:0000313" key="3">
    <source>
        <dbReference type="Proteomes" id="UP000634522"/>
    </source>
</evidence>
<keyword evidence="1" id="KW-0472">Membrane</keyword>
<sequence length="54" mass="6109">DYRGGFVEHYLIPLIYPAGLTPQVQFVLGLLVLAINVLVYGIVALRRRRRRAGD</sequence>
<feature type="non-terminal residue" evidence="2">
    <location>
        <position position="1"/>
    </location>
</feature>
<dbReference type="InterPro" id="IPR021218">
    <property type="entry name" value="DUF2784"/>
</dbReference>
<keyword evidence="3" id="KW-1185">Reference proteome</keyword>
<reference evidence="2 3" key="1">
    <citation type="submission" date="2019-12" db="EMBL/GenBank/DDBJ databases">
        <title>Comparative genomics gives insights into the taxonomy of the Azoarcus-Aromatoleum group and reveals separate origins of nif in the plant-associated Azoarcus and non-plant-associated Aromatoleum sub-groups.</title>
        <authorList>
            <person name="Lafos M."/>
            <person name="Maluk M."/>
            <person name="Batista M."/>
            <person name="Junghare M."/>
            <person name="Carmona M."/>
            <person name="Faoro H."/>
            <person name="Cruz L.M."/>
            <person name="Battistoni F."/>
            <person name="De Souza E."/>
            <person name="Pedrosa F."/>
            <person name="Chen W.-M."/>
            <person name="Poole P.S."/>
            <person name="Dixon R.A."/>
            <person name="James E.K."/>
        </authorList>
    </citation>
    <scope>NUCLEOTIDE SEQUENCE [LARGE SCALE GENOMIC DNA]</scope>
    <source>
        <strain evidence="2 3">T</strain>
    </source>
</reference>
<dbReference type="RefSeq" id="WP_169142769.1">
    <property type="nucleotide sequence ID" value="NZ_WTVS01000068.1"/>
</dbReference>
<keyword evidence="1" id="KW-1133">Transmembrane helix</keyword>
<name>A0ABX1NLM4_9RHOO</name>
<gene>
    <name evidence="2" type="ORF">GPA27_22980</name>
</gene>
<accession>A0ABX1NLM4</accession>
<dbReference type="Pfam" id="PF10861">
    <property type="entry name" value="DUF2784"/>
    <property type="match status" value="1"/>
</dbReference>
<comment type="caution">
    <text evidence="2">The sequence shown here is derived from an EMBL/GenBank/DDBJ whole genome shotgun (WGS) entry which is preliminary data.</text>
</comment>
<evidence type="ECO:0000256" key="1">
    <source>
        <dbReference type="SAM" id="Phobius"/>
    </source>
</evidence>
<evidence type="ECO:0000313" key="2">
    <source>
        <dbReference type="EMBL" id="NMG00243.1"/>
    </source>
</evidence>
<organism evidence="2 3">
    <name type="scientific">Aromatoleum toluolicum</name>
    <dbReference type="NCBI Taxonomy" id="90060"/>
    <lineage>
        <taxon>Bacteria</taxon>
        <taxon>Pseudomonadati</taxon>
        <taxon>Pseudomonadota</taxon>
        <taxon>Betaproteobacteria</taxon>
        <taxon>Rhodocyclales</taxon>
        <taxon>Rhodocyclaceae</taxon>
        <taxon>Aromatoleum</taxon>
    </lineage>
</organism>
<protein>
    <submittedName>
        <fullName evidence="2">DUF2784 family protein</fullName>
    </submittedName>
</protein>
<dbReference type="EMBL" id="WTVS01000068">
    <property type="protein sequence ID" value="NMG00243.1"/>
    <property type="molecule type" value="Genomic_DNA"/>
</dbReference>
<keyword evidence="1" id="KW-0812">Transmembrane</keyword>